<evidence type="ECO:0000259" key="1">
    <source>
        <dbReference type="Pfam" id="PF00542"/>
    </source>
</evidence>
<evidence type="ECO:0000313" key="2">
    <source>
        <dbReference type="EMBL" id="POO54351.1"/>
    </source>
</evidence>
<dbReference type="Gene3D" id="3.30.1390.10">
    <property type="match status" value="1"/>
</dbReference>
<proteinExistence type="predicted"/>
<accession>A0AAE5S1X2</accession>
<comment type="caution">
    <text evidence="2">The sequence shown here is derived from an EMBL/GenBank/DDBJ whole genome shotgun (WGS) entry which is preliminary data.</text>
</comment>
<dbReference type="Proteomes" id="UP000237447">
    <property type="component" value="Unassembled WGS sequence"/>
</dbReference>
<dbReference type="GeneID" id="86878208"/>
<dbReference type="InterPro" id="IPR013823">
    <property type="entry name" value="Ribosomal_bL12_C"/>
</dbReference>
<evidence type="ECO:0000313" key="3">
    <source>
        <dbReference type="Proteomes" id="UP000237447"/>
    </source>
</evidence>
<gene>
    <name evidence="2" type="ORF">CPJ18_02315</name>
</gene>
<dbReference type="AlphaFoldDB" id="A0AAE5S1X2"/>
<dbReference type="EMBL" id="NXEJ01000001">
    <property type="protein sequence ID" value="POO54351.1"/>
    <property type="molecule type" value="Genomic_DNA"/>
</dbReference>
<organism evidence="2 3">
    <name type="scientific">Agrobacterium rosae</name>
    <dbReference type="NCBI Taxonomy" id="1972867"/>
    <lineage>
        <taxon>Bacteria</taxon>
        <taxon>Pseudomonadati</taxon>
        <taxon>Pseudomonadota</taxon>
        <taxon>Alphaproteobacteria</taxon>
        <taxon>Hyphomicrobiales</taxon>
        <taxon>Rhizobiaceae</taxon>
        <taxon>Rhizobium/Agrobacterium group</taxon>
        <taxon>Agrobacterium</taxon>
    </lineage>
</organism>
<name>A0AAE5S1X2_9HYPH</name>
<sequence>MGEFKKGDFVRRTSGSSLHTSAGNHESGFVGQVSDLKFRGGTNDIIFTNGHEGIAQNYEPWQPRVGERVRVTIDANNQWAGVEEVTEIRNFIFIVSMKTGQFAGKPGGFYVRDLEPFLSTTATPEQPATLKIKAGKFYKTRDGRKVGPMAAWPDEQDCFKSSDLLCGGLWKTDGGSYFKGASDSPDLIAEWIDEPAAKAKASNDNAQPKFKVGDRVDVTGNRPYLISKIGQSGIVEIVHGVGEYTVKLDNSGSFSFIDAELTLAATPTTTTIVALIENGQPKPSSTPHVHTSTGAAEKEAKHLAAKHKGQQFGVFTLTTTHEEATTVYDHKWQNLAVLGLKIDAIKELRSITGMGLKSAKDAVEYFLDAA</sequence>
<dbReference type="InterPro" id="IPR014719">
    <property type="entry name" value="Ribosomal_bL12_C/ClpS-like"/>
</dbReference>
<reference evidence="2 3" key="1">
    <citation type="journal article" date="2018" name="Syst. Appl. Microbiol.">
        <title>Agrobacterium rosae sp. nov., isolated from galls on different agricultural crops.</title>
        <authorList>
            <person name="Kuzmanovic N."/>
            <person name="Pulawska J."/>
            <person name="Smalla K."/>
            <person name="Nesme X."/>
        </authorList>
    </citation>
    <scope>NUCLEOTIDE SEQUENCE [LARGE SCALE GENOMIC DNA]</scope>
    <source>
        <strain evidence="2 3">NCPPB 1650</strain>
    </source>
</reference>
<dbReference type="Pfam" id="PF00542">
    <property type="entry name" value="Ribosomal_L12"/>
    <property type="match status" value="1"/>
</dbReference>
<feature type="domain" description="Large ribosomal subunit protein bL12 C-terminal" evidence="1">
    <location>
        <begin position="341"/>
        <end position="364"/>
    </location>
</feature>
<protein>
    <recommendedName>
        <fullName evidence="1">Large ribosomal subunit protein bL12 C-terminal domain-containing protein</fullName>
    </recommendedName>
</protein>
<dbReference type="RefSeq" id="WP_103656820.1">
    <property type="nucleotide sequence ID" value="NZ_NXEJ01000001.1"/>
</dbReference>